<dbReference type="EMBL" id="KN832001">
    <property type="protein sequence ID" value="KIN99797.1"/>
    <property type="molecule type" value="Genomic_DNA"/>
</dbReference>
<dbReference type="HOGENOM" id="CLU_1540696_0_0_1"/>
<reference evidence="2" key="2">
    <citation type="submission" date="2015-01" db="EMBL/GenBank/DDBJ databases">
        <title>Evolutionary Origins and Diversification of the Mycorrhizal Mutualists.</title>
        <authorList>
            <consortium name="DOE Joint Genome Institute"/>
            <consortium name="Mycorrhizal Genomics Consortium"/>
            <person name="Kohler A."/>
            <person name="Kuo A."/>
            <person name="Nagy L.G."/>
            <person name="Floudas D."/>
            <person name="Copeland A."/>
            <person name="Barry K.W."/>
            <person name="Cichocki N."/>
            <person name="Veneault-Fourrey C."/>
            <person name="LaButti K."/>
            <person name="Lindquist E.A."/>
            <person name="Lipzen A."/>
            <person name="Lundell T."/>
            <person name="Morin E."/>
            <person name="Murat C."/>
            <person name="Riley R."/>
            <person name="Ohm R."/>
            <person name="Sun H."/>
            <person name="Tunlid A."/>
            <person name="Henrissat B."/>
            <person name="Grigoriev I.V."/>
            <person name="Hibbett D.S."/>
            <person name="Martin F."/>
        </authorList>
    </citation>
    <scope>NUCLEOTIDE SEQUENCE [LARGE SCALE GENOMIC DNA]</scope>
    <source>
        <strain evidence="2">Marx 270</strain>
    </source>
</reference>
<proteinExistence type="predicted"/>
<evidence type="ECO:0000313" key="1">
    <source>
        <dbReference type="EMBL" id="KIN99797.1"/>
    </source>
</evidence>
<organism evidence="1 2">
    <name type="scientific">Pisolithus tinctorius Marx 270</name>
    <dbReference type="NCBI Taxonomy" id="870435"/>
    <lineage>
        <taxon>Eukaryota</taxon>
        <taxon>Fungi</taxon>
        <taxon>Dikarya</taxon>
        <taxon>Basidiomycota</taxon>
        <taxon>Agaricomycotina</taxon>
        <taxon>Agaricomycetes</taxon>
        <taxon>Agaricomycetidae</taxon>
        <taxon>Boletales</taxon>
        <taxon>Sclerodermatineae</taxon>
        <taxon>Pisolithaceae</taxon>
        <taxon>Pisolithus</taxon>
    </lineage>
</organism>
<keyword evidence="2" id="KW-1185">Reference proteome</keyword>
<gene>
    <name evidence="1" type="ORF">M404DRAFT_778612</name>
</gene>
<dbReference type="Proteomes" id="UP000054217">
    <property type="component" value="Unassembled WGS sequence"/>
</dbReference>
<name>A0A0C3ISC3_PISTI</name>
<evidence type="ECO:0000313" key="2">
    <source>
        <dbReference type="Proteomes" id="UP000054217"/>
    </source>
</evidence>
<protein>
    <submittedName>
        <fullName evidence="1">Uncharacterized protein</fullName>
    </submittedName>
</protein>
<sequence length="174" mass="20185">MVTVWKKRVGWWKETYRSVPSSYLIRASTLMASFFPITYSTHHHCPCVRCTQRPMRWKLVQWGLRFSVRRLSSYCSLDHASLSLPFHLAHKLSQAPLSFCIILLHYPATVSEHLYKRTQNRFAYTCGRSSFSRSISLSISSIRFLYLPTLKIASYGKQMPTGIKVDVKICFVVV</sequence>
<dbReference type="AlphaFoldDB" id="A0A0C3ISC3"/>
<reference evidence="1 2" key="1">
    <citation type="submission" date="2014-04" db="EMBL/GenBank/DDBJ databases">
        <authorList>
            <consortium name="DOE Joint Genome Institute"/>
            <person name="Kuo A."/>
            <person name="Kohler A."/>
            <person name="Costa M.D."/>
            <person name="Nagy L.G."/>
            <person name="Floudas D."/>
            <person name="Copeland A."/>
            <person name="Barry K.W."/>
            <person name="Cichocki N."/>
            <person name="Veneault-Fourrey C."/>
            <person name="LaButti K."/>
            <person name="Lindquist E.A."/>
            <person name="Lipzen A."/>
            <person name="Lundell T."/>
            <person name="Morin E."/>
            <person name="Murat C."/>
            <person name="Sun H."/>
            <person name="Tunlid A."/>
            <person name="Henrissat B."/>
            <person name="Grigoriev I.V."/>
            <person name="Hibbett D.S."/>
            <person name="Martin F."/>
            <person name="Nordberg H.P."/>
            <person name="Cantor M.N."/>
            <person name="Hua S.X."/>
        </authorList>
    </citation>
    <scope>NUCLEOTIDE SEQUENCE [LARGE SCALE GENOMIC DNA]</scope>
    <source>
        <strain evidence="1 2">Marx 270</strain>
    </source>
</reference>
<dbReference type="InParanoid" id="A0A0C3ISC3"/>
<accession>A0A0C3ISC3</accession>